<sequence length="50" mass="6034">MNPSMMENLLFWITLPFLTVFFPIIVMFIFSFIRDVRARKKTQHNGWNKG</sequence>
<protein>
    <submittedName>
        <fullName evidence="2">Uncharacterized protein</fullName>
    </submittedName>
</protein>
<keyword evidence="1" id="KW-0472">Membrane</keyword>
<proteinExistence type="predicted"/>
<evidence type="ECO:0000313" key="2">
    <source>
        <dbReference type="EMBL" id="EGY29067.1"/>
    </source>
</evidence>
<dbReference type="Proteomes" id="UP000004116">
    <property type="component" value="Unassembled WGS sequence"/>
</dbReference>
<keyword evidence="1" id="KW-1133">Transmembrane helix</keyword>
<feature type="transmembrane region" description="Helical" evidence="1">
    <location>
        <begin position="12"/>
        <end position="33"/>
    </location>
</feature>
<evidence type="ECO:0000256" key="1">
    <source>
        <dbReference type="SAM" id="Phobius"/>
    </source>
</evidence>
<accession>G2GYW3</accession>
<dbReference type="AlphaFoldDB" id="G2GYW3"/>
<reference evidence="2 3" key="1">
    <citation type="journal article" date="2012" name="Genome Res.">
        <title>Genomic basis of endosymbiont-conferred protection against an insect parasitoid.</title>
        <authorList>
            <person name="Hansen A.K."/>
            <person name="Vorburger C."/>
            <person name="Moran N.A."/>
        </authorList>
    </citation>
    <scope>NUCLEOTIDE SEQUENCE [LARGE SCALE GENOMIC DNA]</scope>
    <source>
        <strain evidence="3">R5.15</strain>
    </source>
</reference>
<dbReference type="EMBL" id="AGCA01000248">
    <property type="protein sequence ID" value="EGY29067.1"/>
    <property type="molecule type" value="Genomic_DNA"/>
</dbReference>
<comment type="caution">
    <text evidence="2">The sequence shown here is derived from an EMBL/GenBank/DDBJ whole genome shotgun (WGS) entry which is preliminary data.</text>
</comment>
<name>G2GYW3_9ENTR</name>
<organism evidence="2 3">
    <name type="scientific">Candidatus Regiella insecticola 5.15</name>
    <dbReference type="NCBI Taxonomy" id="1005043"/>
    <lineage>
        <taxon>Bacteria</taxon>
        <taxon>Pseudomonadati</taxon>
        <taxon>Pseudomonadota</taxon>
        <taxon>Gammaproteobacteria</taxon>
        <taxon>Enterobacterales</taxon>
        <taxon>Enterobacteriaceae</taxon>
        <taxon>aphid secondary symbionts</taxon>
        <taxon>Candidatus Regiella</taxon>
    </lineage>
</organism>
<gene>
    <name evidence="2" type="ORF">Rin_00009730</name>
</gene>
<evidence type="ECO:0000313" key="3">
    <source>
        <dbReference type="Proteomes" id="UP000004116"/>
    </source>
</evidence>
<keyword evidence="1" id="KW-0812">Transmembrane</keyword>
<keyword evidence="3" id="KW-1185">Reference proteome</keyword>